<proteinExistence type="predicted"/>
<dbReference type="Proteomes" id="UP001295444">
    <property type="component" value="Chromosome 06"/>
</dbReference>
<accession>A0AAD1SH54</accession>
<dbReference type="EMBL" id="OW240917">
    <property type="protein sequence ID" value="CAH2301476.1"/>
    <property type="molecule type" value="Genomic_DNA"/>
</dbReference>
<dbReference type="AlphaFoldDB" id="A0AAD1SH54"/>
<feature type="non-terminal residue" evidence="1">
    <location>
        <position position="132"/>
    </location>
</feature>
<gene>
    <name evidence="1" type="ORF">PECUL_23A013337</name>
</gene>
<evidence type="ECO:0000313" key="2">
    <source>
        <dbReference type="Proteomes" id="UP001295444"/>
    </source>
</evidence>
<name>A0AAD1SH54_PELCU</name>
<evidence type="ECO:0000313" key="1">
    <source>
        <dbReference type="EMBL" id="CAH2301476.1"/>
    </source>
</evidence>
<keyword evidence="2" id="KW-1185">Reference proteome</keyword>
<protein>
    <submittedName>
        <fullName evidence="1">Uncharacterized protein</fullName>
    </submittedName>
</protein>
<organism evidence="1 2">
    <name type="scientific">Pelobates cultripes</name>
    <name type="common">Western spadefoot toad</name>
    <dbReference type="NCBI Taxonomy" id="61616"/>
    <lineage>
        <taxon>Eukaryota</taxon>
        <taxon>Metazoa</taxon>
        <taxon>Chordata</taxon>
        <taxon>Craniata</taxon>
        <taxon>Vertebrata</taxon>
        <taxon>Euteleostomi</taxon>
        <taxon>Amphibia</taxon>
        <taxon>Batrachia</taxon>
        <taxon>Anura</taxon>
        <taxon>Pelobatoidea</taxon>
        <taxon>Pelobatidae</taxon>
        <taxon>Pelobates</taxon>
    </lineage>
</organism>
<sequence>MAEPIIKMTGCDLQNTAFRHCFKARKFELIPAPVQLHESHSYGKALEKIASDTGKRILRYRYYLARGLQRPVPKMASAPVVESLSLTEQELNSPDSFPTTCLYNVSSFEETEIPSTKEDVKVKHMLATDVNK</sequence>
<reference evidence="1" key="1">
    <citation type="submission" date="2022-03" db="EMBL/GenBank/DDBJ databases">
        <authorList>
            <person name="Alioto T."/>
            <person name="Alioto T."/>
            <person name="Gomez Garrido J."/>
        </authorList>
    </citation>
    <scope>NUCLEOTIDE SEQUENCE</scope>
</reference>